<dbReference type="PANTHER" id="PTHR47481">
    <property type="match status" value="1"/>
</dbReference>
<feature type="region of interest" description="Disordered" evidence="2">
    <location>
        <begin position="1"/>
        <end position="26"/>
    </location>
</feature>
<comment type="caution">
    <text evidence="4">The sequence shown here is derived from an EMBL/GenBank/DDBJ whole genome shotgun (WGS) entry which is preliminary data.</text>
</comment>
<dbReference type="OrthoDB" id="689502at2759"/>
<feature type="compositionally biased region" description="Polar residues" evidence="2">
    <location>
        <begin position="260"/>
        <end position="280"/>
    </location>
</feature>
<protein>
    <recommendedName>
        <fullName evidence="3">CCHC-type domain-containing protein</fullName>
    </recommendedName>
</protein>
<dbReference type="PROSITE" id="PS50158">
    <property type="entry name" value="ZF_CCHC"/>
    <property type="match status" value="1"/>
</dbReference>
<name>A0A8T3BZG1_DENNO</name>
<feature type="domain" description="CCHC-type" evidence="3">
    <location>
        <begin position="287"/>
        <end position="300"/>
    </location>
</feature>
<keyword evidence="5" id="KW-1185">Reference proteome</keyword>
<gene>
    <name evidence="4" type="ORF">KFK09_004775</name>
</gene>
<evidence type="ECO:0000256" key="2">
    <source>
        <dbReference type="SAM" id="MobiDB-lite"/>
    </source>
</evidence>
<accession>A0A8T3BZG1</accession>
<feature type="region of interest" description="Disordered" evidence="2">
    <location>
        <begin position="259"/>
        <end position="280"/>
    </location>
</feature>
<keyword evidence="1" id="KW-0862">Zinc</keyword>
<evidence type="ECO:0000259" key="3">
    <source>
        <dbReference type="PROSITE" id="PS50158"/>
    </source>
</evidence>
<evidence type="ECO:0000313" key="5">
    <source>
        <dbReference type="Proteomes" id="UP000829196"/>
    </source>
</evidence>
<keyword evidence="1" id="KW-0479">Metal-binding</keyword>
<dbReference type="InterPro" id="IPR054722">
    <property type="entry name" value="PolX-like_BBD"/>
</dbReference>
<evidence type="ECO:0000256" key="1">
    <source>
        <dbReference type="PROSITE-ProRule" id="PRU00047"/>
    </source>
</evidence>
<dbReference type="GO" id="GO:0008270">
    <property type="term" value="F:zinc ion binding"/>
    <property type="evidence" value="ECO:0007669"/>
    <property type="project" value="UniProtKB-KW"/>
</dbReference>
<dbReference type="EMBL" id="JAGYWB010000005">
    <property type="protein sequence ID" value="KAI0522396.1"/>
    <property type="molecule type" value="Genomic_DNA"/>
</dbReference>
<dbReference type="InterPro" id="IPR001878">
    <property type="entry name" value="Znf_CCHC"/>
</dbReference>
<sequence length="463" mass="50698">MVSEQTMTDQGSSARQAPTTAPPSISDFTVPAPLKFLISNLKNLVPTQLTADNYTIWRLQLFQHFTANGFAGHLTGSSVCPSNPTDPNFSGWNLIDKNLISALLSTISTSISPYVISSSTAHEAWITLEKRLQSASRSRVIQLKNELHQVQMKESSMQQYLAKIKSIVDTIAASGSNVDQEDIIIYILNGLPAAYNSFKTSFRTSMLPIDLDTLYSLMCSEEIHVQREAGKDGNTPSDPTAFYSNISFNKSRNNKKVFRNKNTASSPSPFNTVNNSQPGSSTTIPICQICGKQGHVAIKCWHRCNPNYAPTTSHQPRALLAQASSNVNQEWVLDSGASTHITPDVSNINYPSSYRGSDVVSIANGSSLPIHNTGQGILPIPDTDRKLHLSNLLHVPSLKHNLLSVSKLTADNSIRICFDANGFTIKDMQDHRPLIHGRLRNGLYQLQPSPTAPISALQTSIKN</sequence>
<dbReference type="AlphaFoldDB" id="A0A8T3BZG1"/>
<proteinExistence type="predicted"/>
<dbReference type="PANTHER" id="PTHR47481:SF22">
    <property type="entry name" value="RETROTRANSPOSON GAG DOMAIN-CONTAINING PROTEIN"/>
    <property type="match status" value="1"/>
</dbReference>
<dbReference type="Pfam" id="PF14223">
    <property type="entry name" value="Retrotran_gag_2"/>
    <property type="match status" value="1"/>
</dbReference>
<dbReference type="Pfam" id="PF22936">
    <property type="entry name" value="Pol_BBD"/>
    <property type="match status" value="1"/>
</dbReference>
<organism evidence="4 5">
    <name type="scientific">Dendrobium nobile</name>
    <name type="common">Orchid</name>
    <dbReference type="NCBI Taxonomy" id="94219"/>
    <lineage>
        <taxon>Eukaryota</taxon>
        <taxon>Viridiplantae</taxon>
        <taxon>Streptophyta</taxon>
        <taxon>Embryophyta</taxon>
        <taxon>Tracheophyta</taxon>
        <taxon>Spermatophyta</taxon>
        <taxon>Magnoliopsida</taxon>
        <taxon>Liliopsida</taxon>
        <taxon>Asparagales</taxon>
        <taxon>Orchidaceae</taxon>
        <taxon>Epidendroideae</taxon>
        <taxon>Malaxideae</taxon>
        <taxon>Dendrobiinae</taxon>
        <taxon>Dendrobium</taxon>
    </lineage>
</organism>
<dbReference type="GO" id="GO:0003676">
    <property type="term" value="F:nucleic acid binding"/>
    <property type="evidence" value="ECO:0007669"/>
    <property type="project" value="InterPro"/>
</dbReference>
<keyword evidence="1" id="KW-0863">Zinc-finger</keyword>
<dbReference type="Proteomes" id="UP000829196">
    <property type="component" value="Unassembled WGS sequence"/>
</dbReference>
<evidence type="ECO:0000313" key="4">
    <source>
        <dbReference type="EMBL" id="KAI0522396.1"/>
    </source>
</evidence>
<reference evidence="4" key="1">
    <citation type="journal article" date="2022" name="Front. Genet.">
        <title>Chromosome-Scale Assembly of the Dendrobium nobile Genome Provides Insights Into the Molecular Mechanism of the Biosynthesis of the Medicinal Active Ingredient of Dendrobium.</title>
        <authorList>
            <person name="Xu Q."/>
            <person name="Niu S.-C."/>
            <person name="Li K.-L."/>
            <person name="Zheng P.-J."/>
            <person name="Zhang X.-J."/>
            <person name="Jia Y."/>
            <person name="Liu Y."/>
            <person name="Niu Y.-X."/>
            <person name="Yu L.-H."/>
            <person name="Chen D.-F."/>
            <person name="Zhang G.-Q."/>
        </authorList>
    </citation>
    <scope>NUCLEOTIDE SEQUENCE</scope>
    <source>
        <tissue evidence="4">Leaf</tissue>
    </source>
</reference>